<dbReference type="SMART" id="SM01005">
    <property type="entry name" value="Ala_racemase_C"/>
    <property type="match status" value="1"/>
</dbReference>
<evidence type="ECO:0000256" key="5">
    <source>
        <dbReference type="HAMAP-Rule" id="MF_01201"/>
    </source>
</evidence>
<feature type="binding site" evidence="5 7">
    <location>
        <position position="133"/>
    </location>
    <ligand>
        <name>substrate</name>
    </ligand>
</feature>
<accession>A0A1Z3N5I5</accession>
<dbReference type="EC" id="5.1.1.1" evidence="5"/>
<dbReference type="PRINTS" id="PR00992">
    <property type="entry name" value="ALARACEMASE"/>
</dbReference>
<comment type="function">
    <text evidence="5">Catalyzes the interconversion of L-alanine and D-alanine. May also act on other amino acids.</text>
</comment>
<dbReference type="NCBIfam" id="TIGR00492">
    <property type="entry name" value="alr"/>
    <property type="match status" value="1"/>
</dbReference>
<evidence type="ECO:0000256" key="3">
    <source>
        <dbReference type="ARBA" id="ARBA00022898"/>
    </source>
</evidence>
<dbReference type="OrthoDB" id="5297419at2"/>
<keyword evidence="4 5" id="KW-0413">Isomerase</keyword>
<evidence type="ECO:0000256" key="4">
    <source>
        <dbReference type="ARBA" id="ARBA00023235"/>
    </source>
</evidence>
<dbReference type="CDD" id="cd00430">
    <property type="entry name" value="PLPDE_III_AR"/>
    <property type="match status" value="1"/>
</dbReference>
<comment type="catalytic activity">
    <reaction evidence="1 5">
        <text>L-alanine = D-alanine</text>
        <dbReference type="Rhea" id="RHEA:20249"/>
        <dbReference type="ChEBI" id="CHEBI:57416"/>
        <dbReference type="ChEBI" id="CHEBI:57972"/>
        <dbReference type="EC" id="5.1.1.1"/>
    </reaction>
</comment>
<comment type="cofactor">
    <cofactor evidence="2 5 6">
        <name>pyridoxal 5'-phosphate</name>
        <dbReference type="ChEBI" id="CHEBI:597326"/>
    </cofactor>
</comment>
<organism evidence="9 10">
    <name type="scientific">Bdellovibrio bacteriovorus</name>
    <dbReference type="NCBI Taxonomy" id="959"/>
    <lineage>
        <taxon>Bacteria</taxon>
        <taxon>Pseudomonadati</taxon>
        <taxon>Bdellovibrionota</taxon>
        <taxon>Bdellovibrionia</taxon>
        <taxon>Bdellovibrionales</taxon>
        <taxon>Pseudobdellovibrionaceae</taxon>
        <taxon>Bdellovibrio</taxon>
    </lineage>
</organism>
<dbReference type="InterPro" id="IPR000821">
    <property type="entry name" value="Ala_racemase"/>
</dbReference>
<feature type="active site" description="Proton acceptor; specific for L-alanine" evidence="5">
    <location>
        <position position="274"/>
    </location>
</feature>
<dbReference type="HAMAP" id="MF_01201">
    <property type="entry name" value="Ala_racemase"/>
    <property type="match status" value="1"/>
</dbReference>
<dbReference type="PANTHER" id="PTHR30511">
    <property type="entry name" value="ALANINE RACEMASE"/>
    <property type="match status" value="1"/>
</dbReference>
<feature type="binding site" evidence="5 7">
    <location>
        <position position="322"/>
    </location>
    <ligand>
        <name>substrate</name>
    </ligand>
</feature>
<dbReference type="InterPro" id="IPR001608">
    <property type="entry name" value="Ala_racemase_N"/>
</dbReference>
<feature type="domain" description="Alanine racemase C-terminal" evidence="8">
    <location>
        <begin position="253"/>
        <end position="387"/>
    </location>
</feature>
<dbReference type="FunFam" id="3.20.20.10:FF:000002">
    <property type="entry name" value="Alanine racemase"/>
    <property type="match status" value="1"/>
</dbReference>
<evidence type="ECO:0000259" key="8">
    <source>
        <dbReference type="SMART" id="SM01005"/>
    </source>
</evidence>
<dbReference type="GO" id="GO:0030170">
    <property type="term" value="F:pyridoxal phosphate binding"/>
    <property type="evidence" value="ECO:0007669"/>
    <property type="project" value="UniProtKB-UniRule"/>
</dbReference>
<dbReference type="Pfam" id="PF01168">
    <property type="entry name" value="Ala_racemase_N"/>
    <property type="match status" value="1"/>
</dbReference>
<dbReference type="Pfam" id="PF00842">
    <property type="entry name" value="Ala_racemase_C"/>
    <property type="match status" value="1"/>
</dbReference>
<feature type="modified residue" description="N6-(pyridoxal phosphate)lysine" evidence="5 6">
    <location>
        <position position="38"/>
    </location>
</feature>
<dbReference type="GO" id="GO:0005829">
    <property type="term" value="C:cytosol"/>
    <property type="evidence" value="ECO:0007669"/>
    <property type="project" value="TreeGrafter"/>
</dbReference>
<dbReference type="Gene3D" id="2.40.37.10">
    <property type="entry name" value="Lyase, Ornithine Decarboxylase, Chain A, domain 1"/>
    <property type="match status" value="1"/>
</dbReference>
<evidence type="ECO:0000313" key="9">
    <source>
        <dbReference type="EMBL" id="ASD62742.1"/>
    </source>
</evidence>
<evidence type="ECO:0000256" key="7">
    <source>
        <dbReference type="PIRSR" id="PIRSR600821-52"/>
    </source>
</evidence>
<evidence type="ECO:0000313" key="10">
    <source>
        <dbReference type="Proteomes" id="UP000197003"/>
    </source>
</evidence>
<dbReference type="InterPro" id="IPR009006">
    <property type="entry name" value="Ala_racemase/Decarboxylase_C"/>
</dbReference>
<evidence type="ECO:0000256" key="2">
    <source>
        <dbReference type="ARBA" id="ARBA00001933"/>
    </source>
</evidence>
<dbReference type="PANTHER" id="PTHR30511:SF0">
    <property type="entry name" value="ALANINE RACEMASE, CATABOLIC-RELATED"/>
    <property type="match status" value="1"/>
</dbReference>
<dbReference type="GO" id="GO:0008784">
    <property type="term" value="F:alanine racemase activity"/>
    <property type="evidence" value="ECO:0007669"/>
    <property type="project" value="UniProtKB-UniRule"/>
</dbReference>
<dbReference type="InterPro" id="IPR029066">
    <property type="entry name" value="PLP-binding_barrel"/>
</dbReference>
<dbReference type="UniPathway" id="UPA00042">
    <property type="reaction ID" value="UER00497"/>
</dbReference>
<dbReference type="Gene3D" id="3.20.20.10">
    <property type="entry name" value="Alanine racemase"/>
    <property type="match status" value="1"/>
</dbReference>
<protein>
    <recommendedName>
        <fullName evidence="5">Alanine racemase</fullName>
        <ecNumber evidence="5">5.1.1.1</ecNumber>
    </recommendedName>
</protein>
<feature type="active site" description="Proton acceptor; specific for D-alanine" evidence="5">
    <location>
        <position position="38"/>
    </location>
</feature>
<dbReference type="SUPFAM" id="SSF50621">
    <property type="entry name" value="Alanine racemase C-terminal domain-like"/>
    <property type="match status" value="1"/>
</dbReference>
<keyword evidence="3 5" id="KW-0663">Pyridoxal phosphate</keyword>
<evidence type="ECO:0000256" key="6">
    <source>
        <dbReference type="PIRSR" id="PIRSR600821-50"/>
    </source>
</evidence>
<dbReference type="RefSeq" id="WP_088564363.1">
    <property type="nucleotide sequence ID" value="NZ_CP020946.1"/>
</dbReference>
<dbReference type="SUPFAM" id="SSF51419">
    <property type="entry name" value="PLP-binding barrel"/>
    <property type="match status" value="1"/>
</dbReference>
<dbReference type="EMBL" id="CP020946">
    <property type="protein sequence ID" value="ASD62742.1"/>
    <property type="molecule type" value="Genomic_DNA"/>
</dbReference>
<dbReference type="Proteomes" id="UP000197003">
    <property type="component" value="Chromosome"/>
</dbReference>
<comment type="pathway">
    <text evidence="5">Amino-acid biosynthesis; D-alanine biosynthesis; D-alanine from L-alanine: step 1/1.</text>
</comment>
<proteinExistence type="inferred from homology"/>
<reference evidence="9 10" key="1">
    <citation type="submission" date="2017-04" db="EMBL/GenBank/DDBJ databases">
        <title>Whole genome sequence of Bdellovibrio bacteriovorus strain SSB218315.</title>
        <authorList>
            <person name="Oyedara O."/>
            <person name="Rodriguez-Perez M.A."/>
        </authorList>
    </citation>
    <scope>NUCLEOTIDE SEQUENCE [LARGE SCALE GENOMIC DNA]</scope>
    <source>
        <strain evidence="9 10">SSB218315</strain>
    </source>
</reference>
<sequence length="402" mass="44974">MEMYRRTFAEINLDHLKHNIQVLQKAFPQTPFLCPMVKANAYGHGDVQLARFLEALGIKHLGVCLIEEGLLLRRSGVSAEILVFRGFDREGAEKIIEYNMTPVVSSWEQIDHLEAVASDPVGIHLKFDTGMNRLGFRPEEAQKLFDRLWQNKKIRLKALVTHLFNGEDATDSQGISARQLRDLNRVSTVFKPFNIFCHALNSAGIMSALQMKDAGNTSADHPLFMQNWGLRPGLMIYGYNPLGAKNFGGLKPVMSLKSHVATYRQLHIGETVSYGGTWTAKQESVIAVVPIGYADGYHRILSNQSSVVFAGKRVPLVGNICMDYLMLDVTEVVRGRDLKDFKDQEVTLFGFASDGSFLSPEELAVQAKSITWEMLTSVGERVPRIYSGVDVGFVFDESRGQR</sequence>
<comment type="similarity">
    <text evidence="5">Belongs to the alanine racemase family.</text>
</comment>
<evidence type="ECO:0000256" key="1">
    <source>
        <dbReference type="ARBA" id="ARBA00000316"/>
    </source>
</evidence>
<name>A0A1Z3N5I5_BDEBC</name>
<dbReference type="InterPro" id="IPR011079">
    <property type="entry name" value="Ala_racemase_C"/>
</dbReference>
<dbReference type="AlphaFoldDB" id="A0A1Z3N5I5"/>
<gene>
    <name evidence="9" type="ORF">B9G79_03755</name>
</gene>
<dbReference type="GO" id="GO:0030632">
    <property type="term" value="P:D-alanine biosynthetic process"/>
    <property type="evidence" value="ECO:0007669"/>
    <property type="project" value="UniProtKB-UniRule"/>
</dbReference>